<evidence type="ECO:0000313" key="9">
    <source>
        <dbReference type="Proteomes" id="UP000192478"/>
    </source>
</evidence>
<dbReference type="GO" id="GO:0006302">
    <property type="term" value="P:double-strand break repair"/>
    <property type="evidence" value="ECO:0007669"/>
    <property type="project" value="InterPro"/>
</dbReference>
<gene>
    <name evidence="7" type="primary">sbcC</name>
    <name evidence="6" type="ORF">BJL90_08400</name>
    <name evidence="7" type="ORF">CLFO_05780</name>
</gene>
<feature type="coiled-coil region" evidence="4">
    <location>
        <begin position="466"/>
        <end position="503"/>
    </location>
</feature>
<evidence type="ECO:0000259" key="5">
    <source>
        <dbReference type="Pfam" id="PF13514"/>
    </source>
</evidence>
<proteinExistence type="inferred from homology"/>
<dbReference type="KEGG" id="cfm:BJL90_08400"/>
<dbReference type="Pfam" id="PF13558">
    <property type="entry name" value="SbcC_Walker_B"/>
    <property type="match status" value="1"/>
</dbReference>
<dbReference type="Proteomes" id="UP000177894">
    <property type="component" value="Chromosome"/>
</dbReference>
<feature type="coiled-coil region" evidence="4">
    <location>
        <begin position="237"/>
        <end position="366"/>
    </location>
</feature>
<evidence type="ECO:0000313" key="8">
    <source>
        <dbReference type="Proteomes" id="UP000177894"/>
    </source>
</evidence>
<sequence length="1046" mass="121022">MRPIQLTMSAFGPYADIETIDFKKLNDRNIFLITGPTGAGKTTIFDGIAYAIYGKTSGSDRDQEHIRSDFAKEDILTYVELTFQLHGKEYYIKRIPKQYKKKTRGEGYTEQKSDAELKIIGENKIYTGVLEVDHKIKEVIGLTYEQFRQIVMIPQGEFRELLLAGSKERQEIFRKIFGTSVFKEIQNQLYEMSKKVTSEITRLIEERKTNIKNIYVGENEALSQMIVSETTNMHAFEEALQNQVQQDKEEEKVLARKVKILEEVCNRLRKDINEATENNQKFQKKSEIEEEKKQLEEKKEEIHLYQEKVNKSRKTLSLKGLEDNYLGNIEKTERKKKEIESLHKTLHEVEEALKDAEKKLLDEENKQGERQALMNTTVIYKGYIDKVKSYEDKKNHYDGLQNTLKKMVASVAAKKRDVETVKNNIKSLHLQLEEVRKASKTSVVLVRDLEKKETLYKKLNQFQPLLEELDTIRKQCKEQMKQKTKNQQQYQEQKVKLQEMQQNFYKGYAGFLAKELKKAHPCPVCGSQHHPNPAKMIENVPTQEVLQKEEEVLRLLDENYRKSYEMLEQLMAKGAAQKHRVDGMKMEIQEIIESDISGLEKEALTSFIKDKLKALGEEILLLRQQCKVLEEQQKREEVLTLELAQKNELLEEEEKQLEIISENHTKLYGEVQKEISIIETIEKELPEDIRTHRKLQDKIAAVVNKYELMEKAFQDAKEGFQQCKEKKTSLLKEKSIKEDDLKEMTIECSELQKKLEEEIIALGFKDQEDYFSAKLTEGEIEALDKKIKEYNESVKSNEDRYREIIEALKGSEVVDIKEIENTLKEKEEEKNNLNTKRTEVFARIKHNADITRNIQRINDAIGKQEKHYSVIGDLAKVARGDNREKITFESYVLAAYFDDIIEAANLRLGKMTGNRYEMSRIKEKGKGNAQSGLEIEVFDNYTGKARHIKSLSGGEKFEASLSLALGLADVVQSYAGGISLETMFIDEGFGTLDTKSLDSAIECLLELQNSGRLVGIISHVQELKDRIPTRLEIEQGVGGSKTRFIV</sequence>
<evidence type="ECO:0000256" key="3">
    <source>
        <dbReference type="ARBA" id="ARBA00013368"/>
    </source>
</evidence>
<evidence type="ECO:0000313" key="6">
    <source>
        <dbReference type="EMBL" id="AOY75912.1"/>
    </source>
</evidence>
<name>A0AAC9RG76_9CLOT</name>
<evidence type="ECO:0000256" key="1">
    <source>
        <dbReference type="ARBA" id="ARBA00006930"/>
    </source>
</evidence>
<dbReference type="InterPro" id="IPR027417">
    <property type="entry name" value="P-loop_NTPase"/>
</dbReference>
<dbReference type="GO" id="GO:0016887">
    <property type="term" value="F:ATP hydrolysis activity"/>
    <property type="evidence" value="ECO:0007669"/>
    <property type="project" value="InterPro"/>
</dbReference>
<dbReference type="InterPro" id="IPR038734">
    <property type="entry name" value="YhaN_AAA"/>
</dbReference>
<dbReference type="PANTHER" id="PTHR32114">
    <property type="entry name" value="ABC TRANSPORTER ABCH.3"/>
    <property type="match status" value="1"/>
</dbReference>
<comment type="subunit">
    <text evidence="2">Heterodimer of SbcC and SbcD.</text>
</comment>
<evidence type="ECO:0000256" key="4">
    <source>
        <dbReference type="SAM" id="Coils"/>
    </source>
</evidence>
<feature type="coiled-coil region" evidence="4">
    <location>
        <begin position="612"/>
        <end position="843"/>
    </location>
</feature>
<dbReference type="SUPFAM" id="SSF52540">
    <property type="entry name" value="P-loop containing nucleoside triphosphate hydrolases"/>
    <property type="match status" value="1"/>
</dbReference>
<keyword evidence="8" id="KW-1185">Reference proteome</keyword>
<dbReference type="EMBL" id="CP020559">
    <property type="protein sequence ID" value="ARE86256.1"/>
    <property type="molecule type" value="Genomic_DNA"/>
</dbReference>
<dbReference type="Gene3D" id="3.40.50.300">
    <property type="entry name" value="P-loop containing nucleotide triphosphate hydrolases"/>
    <property type="match status" value="2"/>
</dbReference>
<dbReference type="PANTHER" id="PTHR32114:SF2">
    <property type="entry name" value="ABC TRANSPORTER ABCH.3"/>
    <property type="match status" value="1"/>
</dbReference>
<reference evidence="7 9" key="2">
    <citation type="submission" date="2017-03" db="EMBL/GenBank/DDBJ databases">
        <title>Complete sequence of Clostridium formicaceticum DSM 92.</title>
        <authorList>
            <person name="Poehlein A."/>
            <person name="Karl M."/>
            <person name="Bengelsdorf F.R."/>
            <person name="Duerre P."/>
            <person name="Daniel R."/>
        </authorList>
    </citation>
    <scope>NUCLEOTIDE SEQUENCE [LARGE SCALE GENOMIC DNA]</scope>
    <source>
        <strain evidence="7 9">DSM 92</strain>
    </source>
</reference>
<feature type="domain" description="YhaN AAA" evidence="5">
    <location>
        <begin position="1"/>
        <end position="68"/>
    </location>
</feature>
<dbReference type="Pfam" id="PF13514">
    <property type="entry name" value="AAA_27"/>
    <property type="match status" value="1"/>
</dbReference>
<dbReference type="RefSeq" id="WP_070966508.1">
    <property type="nucleotide sequence ID" value="NZ_CP017603.1"/>
</dbReference>
<dbReference type="AlphaFoldDB" id="A0AAC9RG76"/>
<accession>A0AAC9RG76</accession>
<evidence type="ECO:0000313" key="7">
    <source>
        <dbReference type="EMBL" id="ARE86256.1"/>
    </source>
</evidence>
<protein>
    <recommendedName>
        <fullName evidence="3">Nuclease SbcCD subunit C</fullName>
    </recommendedName>
</protein>
<reference evidence="6 8" key="1">
    <citation type="submission" date="2016-10" db="EMBL/GenBank/DDBJ databases">
        <title>Complete Genome Sequence of Acetogen Clostridium formicoaceticum ATCC 27076.</title>
        <authorList>
            <person name="Bao T."/>
            <person name="Cheng C."/>
            <person name="Zhao J."/>
            <person name="Yang S.-T."/>
            <person name="Wang J."/>
            <person name="Wang M."/>
        </authorList>
    </citation>
    <scope>NUCLEOTIDE SEQUENCE [LARGE SCALE GENOMIC DNA]</scope>
    <source>
        <strain evidence="6 8">ATCC 27076</strain>
    </source>
</reference>
<keyword evidence="4" id="KW-0175">Coiled coil</keyword>
<evidence type="ECO:0000256" key="2">
    <source>
        <dbReference type="ARBA" id="ARBA00011322"/>
    </source>
</evidence>
<organism evidence="7 9">
    <name type="scientific">Clostridium formicaceticum</name>
    <dbReference type="NCBI Taxonomy" id="1497"/>
    <lineage>
        <taxon>Bacteria</taxon>
        <taxon>Bacillati</taxon>
        <taxon>Bacillota</taxon>
        <taxon>Clostridia</taxon>
        <taxon>Eubacteriales</taxon>
        <taxon>Clostridiaceae</taxon>
        <taxon>Clostridium</taxon>
    </lineage>
</organism>
<dbReference type="Proteomes" id="UP000192478">
    <property type="component" value="Chromosome"/>
</dbReference>
<comment type="similarity">
    <text evidence="1">Belongs to the SMC family. SbcC subfamily.</text>
</comment>
<dbReference type="EMBL" id="CP017603">
    <property type="protein sequence ID" value="AOY75912.1"/>
    <property type="molecule type" value="Genomic_DNA"/>
</dbReference>